<dbReference type="InterPro" id="IPR011742">
    <property type="entry name" value="CRISPR-assoc_prot_TM1812"/>
</dbReference>
<accession>A0ABN6WUY2</accession>
<evidence type="ECO:0008006" key="3">
    <source>
        <dbReference type="Google" id="ProtNLM"/>
    </source>
</evidence>
<sequence length="411" mass="46609">MTKVLISLLGTGKQAKGDFSKNEYLTTDYVVKGKTYPQKKFSAAALIEHFGIERVHFVGTASSMWDALAERFGDDDEYTLELIEKKEKEAITQKDLGNLEAMIDATLESSGSRCHIVQEGENDEELWTIAEKFISIMKSLHPSDEVYLDITHLFRSVAVMSVVMAELGKVLHDLRFVGIYYAMLKHGEPSTIVDLTLFFELLDWARAIRSLKHYGNAYEILDLVERTEESKEIKNTFADFANALGMSNMAALQRSVKVLKGKLALFEQSSHRLVPFVAKELRDFVEYFHIEDLAVFQFELARWYAENRNYAMAYITLAEAAVTALCEREGIDPVGKENRERAKALFYEMGDWKTSDKSSQKIAKTFHMVNAIRNGIAHKLPPEAMKKNSSPKDSVANIANYIDTLSKLLKK</sequence>
<name>A0ABN6WUY2_9BACT</name>
<reference evidence="1 2" key="1">
    <citation type="submission" date="2023-03" db="EMBL/GenBank/DDBJ databases">
        <title>Description of Hydrogenimonas sp. ISO32.</title>
        <authorList>
            <person name="Mino S."/>
            <person name="Fukazawa S."/>
            <person name="Sawabe T."/>
        </authorList>
    </citation>
    <scope>NUCLEOTIDE SEQUENCE [LARGE SCALE GENOMIC DNA]</scope>
    <source>
        <strain evidence="1 2">ISO32</strain>
    </source>
</reference>
<keyword evidence="2" id="KW-1185">Reference proteome</keyword>
<proteinExistence type="predicted"/>
<evidence type="ECO:0000313" key="1">
    <source>
        <dbReference type="EMBL" id="BDY11962.1"/>
    </source>
</evidence>
<organism evidence="1 2">
    <name type="scientific">Hydrogenimonas cancrithermarum</name>
    <dbReference type="NCBI Taxonomy" id="2993563"/>
    <lineage>
        <taxon>Bacteria</taxon>
        <taxon>Pseudomonadati</taxon>
        <taxon>Campylobacterota</taxon>
        <taxon>Epsilonproteobacteria</taxon>
        <taxon>Campylobacterales</taxon>
        <taxon>Hydrogenimonadaceae</taxon>
        <taxon>Hydrogenimonas</taxon>
    </lineage>
</organism>
<dbReference type="Proteomes" id="UP001321445">
    <property type="component" value="Chromosome"/>
</dbReference>
<dbReference type="NCBIfam" id="TIGR02221">
    <property type="entry name" value="cas_TM1812"/>
    <property type="match status" value="1"/>
</dbReference>
<dbReference type="RefSeq" id="WP_286337174.1">
    <property type="nucleotide sequence ID" value="NZ_AP027370.1"/>
</dbReference>
<protein>
    <recommendedName>
        <fullName evidence="3">TIGR02221 family CRISPR-associated protein</fullName>
    </recommendedName>
</protein>
<gene>
    <name evidence="1" type="ORF">HCR_02740</name>
</gene>
<dbReference type="EMBL" id="AP027370">
    <property type="protein sequence ID" value="BDY11962.1"/>
    <property type="molecule type" value="Genomic_DNA"/>
</dbReference>
<evidence type="ECO:0000313" key="2">
    <source>
        <dbReference type="Proteomes" id="UP001321445"/>
    </source>
</evidence>